<evidence type="ECO:0000256" key="1">
    <source>
        <dbReference type="ARBA" id="ARBA00022833"/>
    </source>
</evidence>
<name>A0A0U4CCU2_9ACTN</name>
<dbReference type="GO" id="GO:0016811">
    <property type="term" value="F:hydrolase activity, acting on carbon-nitrogen (but not peptide) bonds, in linear amides"/>
    <property type="evidence" value="ECO:0007669"/>
    <property type="project" value="TreeGrafter"/>
</dbReference>
<dbReference type="SUPFAM" id="SSF102588">
    <property type="entry name" value="LmbE-like"/>
    <property type="match status" value="1"/>
</dbReference>
<evidence type="ECO:0000313" key="2">
    <source>
        <dbReference type="EMBL" id="ALX05694.1"/>
    </source>
</evidence>
<dbReference type="AlphaFoldDB" id="A0A0U4CCU2"/>
<dbReference type="KEGG" id="aer:AERYTH_13790"/>
<dbReference type="Proteomes" id="UP000067689">
    <property type="component" value="Chromosome"/>
</dbReference>
<dbReference type="OrthoDB" id="116799at2"/>
<organism evidence="2 3">
    <name type="scientific">Aeromicrobium erythreum</name>
    <dbReference type="NCBI Taxonomy" id="2041"/>
    <lineage>
        <taxon>Bacteria</taxon>
        <taxon>Bacillati</taxon>
        <taxon>Actinomycetota</taxon>
        <taxon>Actinomycetes</taxon>
        <taxon>Propionibacteriales</taxon>
        <taxon>Nocardioidaceae</taxon>
        <taxon>Aeromicrobium</taxon>
    </lineage>
</organism>
<dbReference type="STRING" id="2041.AERYTH_13790"/>
<evidence type="ECO:0000313" key="3">
    <source>
        <dbReference type="Proteomes" id="UP000067689"/>
    </source>
</evidence>
<dbReference type="EMBL" id="CP011502">
    <property type="protein sequence ID" value="ALX05694.1"/>
    <property type="molecule type" value="Genomic_DNA"/>
</dbReference>
<reference evidence="2 3" key="1">
    <citation type="journal article" date="1991" name="Int. J. Syst. Bacteriol.">
        <title>Description of the erythromycin-producing bacterium Arthrobacter sp. strain NRRL B-3381 as Aeromicrobium erythreum gen. nov., sp. nov.</title>
        <authorList>
            <person name="Miller E.S."/>
            <person name="Woese C.R."/>
            <person name="Brenner S."/>
        </authorList>
    </citation>
    <scope>NUCLEOTIDE SEQUENCE [LARGE SCALE GENOMIC DNA]</scope>
    <source>
        <strain evidence="2 3">AR18</strain>
    </source>
</reference>
<dbReference type="GO" id="GO:0016137">
    <property type="term" value="P:glycoside metabolic process"/>
    <property type="evidence" value="ECO:0007669"/>
    <property type="project" value="UniProtKB-ARBA"/>
</dbReference>
<dbReference type="RefSeq" id="WP_067859878.1">
    <property type="nucleotide sequence ID" value="NZ_CP011502.1"/>
</dbReference>
<dbReference type="InterPro" id="IPR024078">
    <property type="entry name" value="LmbE-like_dom_sf"/>
</dbReference>
<dbReference type="Pfam" id="PF02585">
    <property type="entry name" value="PIG-L"/>
    <property type="match status" value="1"/>
</dbReference>
<gene>
    <name evidence="2" type="ORF">AERYTH_13790</name>
</gene>
<proteinExistence type="predicted"/>
<dbReference type="PANTHER" id="PTHR12993">
    <property type="entry name" value="N-ACETYLGLUCOSAMINYL-PHOSPHATIDYLINOSITOL DE-N-ACETYLASE-RELATED"/>
    <property type="match status" value="1"/>
</dbReference>
<dbReference type="PATRIC" id="fig|2041.4.peg.2876"/>
<keyword evidence="3" id="KW-1185">Reference proteome</keyword>
<evidence type="ECO:0008006" key="4">
    <source>
        <dbReference type="Google" id="ProtNLM"/>
    </source>
</evidence>
<dbReference type="PANTHER" id="PTHR12993:SF11">
    <property type="entry name" value="N-ACETYLGLUCOSAMINYL-PHOSPHATIDYLINOSITOL DE-N-ACETYLASE"/>
    <property type="match status" value="1"/>
</dbReference>
<keyword evidence="1" id="KW-0862">Zinc</keyword>
<dbReference type="InterPro" id="IPR003737">
    <property type="entry name" value="GlcNAc_PI_deacetylase-related"/>
</dbReference>
<sequence>MTSPASPVRWDATLREAALPTVDDPGGPVVVLSAHPDDEVLGVGAWLAGQVGRRLHLVVATDGEQSHPGSPTVTPDQLRTVRRRELAEAFAVLGHPHVRTTHLGLRDAALPDDREPLTRLLQPLLQDAAVVLAPYEHDGHGDHDVLGAVARELVPAGTTLWRYPVWRWTRSTPDVGPDWLQGAALLPSSAGAAQQKAAALRAFRSQLEPWSDHPADQVVVTPALLEHALTAPEVVLT</sequence>
<dbReference type="Gene3D" id="3.40.50.10320">
    <property type="entry name" value="LmbE-like"/>
    <property type="match status" value="1"/>
</dbReference>
<accession>A0A0U4CCU2</accession>
<protein>
    <recommendedName>
        <fullName evidence="4">GlcNAc-PI de-N-acetylase</fullName>
    </recommendedName>
</protein>